<feature type="domain" description="Sigma-54 factor interaction" evidence="5">
    <location>
        <begin position="15"/>
        <end position="244"/>
    </location>
</feature>
<dbReference type="Gene3D" id="3.40.50.300">
    <property type="entry name" value="P-loop containing nucleotide triphosphate hydrolases"/>
    <property type="match status" value="1"/>
</dbReference>
<dbReference type="Pfam" id="PF00158">
    <property type="entry name" value="Sigma54_activat"/>
    <property type="match status" value="1"/>
</dbReference>
<evidence type="ECO:0000259" key="5">
    <source>
        <dbReference type="PROSITE" id="PS50045"/>
    </source>
</evidence>
<dbReference type="Gene3D" id="1.10.10.60">
    <property type="entry name" value="Homeodomain-like"/>
    <property type="match status" value="1"/>
</dbReference>
<dbReference type="InterPro" id="IPR025944">
    <property type="entry name" value="Sigma_54_int_dom_CS"/>
</dbReference>
<keyword evidence="3" id="KW-0805">Transcription regulation</keyword>
<dbReference type="InterPro" id="IPR003593">
    <property type="entry name" value="AAA+_ATPase"/>
</dbReference>
<dbReference type="InterPro" id="IPR002078">
    <property type="entry name" value="Sigma_54_int"/>
</dbReference>
<name>A0ABS1C0U9_9BACT</name>
<accession>A0ABS1C0U9</accession>
<evidence type="ECO:0000313" key="7">
    <source>
        <dbReference type="Proteomes" id="UP000644147"/>
    </source>
</evidence>
<evidence type="ECO:0000256" key="2">
    <source>
        <dbReference type="ARBA" id="ARBA00022840"/>
    </source>
</evidence>
<dbReference type="SUPFAM" id="SSF46689">
    <property type="entry name" value="Homeodomain-like"/>
    <property type="match status" value="1"/>
</dbReference>
<dbReference type="InterPro" id="IPR058031">
    <property type="entry name" value="AAA_lid_NorR"/>
</dbReference>
<dbReference type="PANTHER" id="PTHR32071:SF121">
    <property type="entry name" value="SIGMA L-DEPENDENT TRANSCRIPTIONAL REGULATOR YQIR-RELATED"/>
    <property type="match status" value="1"/>
</dbReference>
<dbReference type="Pfam" id="PF25601">
    <property type="entry name" value="AAA_lid_14"/>
    <property type="match status" value="1"/>
</dbReference>
<evidence type="ECO:0000256" key="1">
    <source>
        <dbReference type="ARBA" id="ARBA00022741"/>
    </source>
</evidence>
<keyword evidence="2" id="KW-0067">ATP-binding</keyword>
<evidence type="ECO:0000313" key="6">
    <source>
        <dbReference type="EMBL" id="MBK0402953.1"/>
    </source>
</evidence>
<dbReference type="PANTHER" id="PTHR32071">
    <property type="entry name" value="TRANSCRIPTIONAL REGULATORY PROTEIN"/>
    <property type="match status" value="1"/>
</dbReference>
<dbReference type="SMART" id="SM00382">
    <property type="entry name" value="AAA"/>
    <property type="match status" value="1"/>
</dbReference>
<sequence>MQNSEIQGVKQRFGIIGNAPQLNHAIQVAVQVAPTDMTVLITGESGSGKESFSKIIHHLSPRKHGQFIAINCGAIPEGTIDSELFGHEKGSFTGAQEARKGYFEVTNGGTIFLDEIGEMPLGTQARLLRVLENGEFIKVGSSKVQKTDVRVVAATNVNLYDAVREGKFREDLYYRLNTVPISVPPLRDRGDDIYLLFRKFASDYAEKYRVKAITLTPDAVAALLKFRFPGNIRQLKNIVEQISVLEYDREISADKLRSYLPIEQNTLLPVLSSQGKTTESPLERDLLYKVLFDMKKDMADLKKLVFNLLDPQHSEDELLRQNRHLFENIGYPDRVAYTPHESKTDNYLLPVEEETVEDYEEKVEDIPHETEEETLSLEMKEKEMILKALKKHHNKRKYAAQDLGISERTLYRKLKQYDIEEQ</sequence>
<keyword evidence="7" id="KW-1185">Reference proteome</keyword>
<dbReference type="CDD" id="cd00009">
    <property type="entry name" value="AAA"/>
    <property type="match status" value="1"/>
</dbReference>
<organism evidence="6 7">
    <name type="scientific">Adhaeribacter terrigena</name>
    <dbReference type="NCBI Taxonomy" id="2793070"/>
    <lineage>
        <taxon>Bacteria</taxon>
        <taxon>Pseudomonadati</taxon>
        <taxon>Bacteroidota</taxon>
        <taxon>Cytophagia</taxon>
        <taxon>Cytophagales</taxon>
        <taxon>Hymenobacteraceae</taxon>
        <taxon>Adhaeribacter</taxon>
    </lineage>
</organism>
<protein>
    <submittedName>
        <fullName evidence="6">Sigma-54-dependent Fis family transcriptional regulator</fullName>
    </submittedName>
</protein>
<evidence type="ECO:0000256" key="3">
    <source>
        <dbReference type="ARBA" id="ARBA00023015"/>
    </source>
</evidence>
<keyword evidence="1" id="KW-0547">Nucleotide-binding</keyword>
<dbReference type="PROSITE" id="PS00688">
    <property type="entry name" value="SIGMA54_INTERACT_3"/>
    <property type="match status" value="1"/>
</dbReference>
<dbReference type="Gene3D" id="1.10.8.60">
    <property type="match status" value="1"/>
</dbReference>
<dbReference type="InterPro" id="IPR025662">
    <property type="entry name" value="Sigma_54_int_dom_ATP-bd_1"/>
</dbReference>
<gene>
    <name evidence="6" type="ORF">I5M27_08135</name>
</gene>
<dbReference type="SUPFAM" id="SSF52540">
    <property type="entry name" value="P-loop containing nucleoside triphosphate hydrolases"/>
    <property type="match status" value="1"/>
</dbReference>
<dbReference type="Pfam" id="PF02954">
    <property type="entry name" value="HTH_8"/>
    <property type="match status" value="1"/>
</dbReference>
<dbReference type="PROSITE" id="PS50045">
    <property type="entry name" value="SIGMA54_INTERACT_4"/>
    <property type="match status" value="1"/>
</dbReference>
<comment type="caution">
    <text evidence="6">The sequence shown here is derived from an EMBL/GenBank/DDBJ whole genome shotgun (WGS) entry which is preliminary data.</text>
</comment>
<dbReference type="Proteomes" id="UP000644147">
    <property type="component" value="Unassembled WGS sequence"/>
</dbReference>
<keyword evidence="4" id="KW-0804">Transcription</keyword>
<dbReference type="InterPro" id="IPR002197">
    <property type="entry name" value="HTH_Fis"/>
</dbReference>
<dbReference type="InterPro" id="IPR027417">
    <property type="entry name" value="P-loop_NTPase"/>
</dbReference>
<proteinExistence type="predicted"/>
<dbReference type="InterPro" id="IPR009057">
    <property type="entry name" value="Homeodomain-like_sf"/>
</dbReference>
<dbReference type="PROSITE" id="PS00675">
    <property type="entry name" value="SIGMA54_INTERACT_1"/>
    <property type="match status" value="1"/>
</dbReference>
<reference evidence="6 7" key="1">
    <citation type="submission" date="2020-12" db="EMBL/GenBank/DDBJ databases">
        <title>Bacterial novel species Adhaeribacter sp. BT258 isolated from soil.</title>
        <authorList>
            <person name="Jung H.-Y."/>
        </authorList>
    </citation>
    <scope>NUCLEOTIDE SEQUENCE [LARGE SCALE GENOMIC DNA]</scope>
    <source>
        <strain evidence="6 7">BT258</strain>
    </source>
</reference>
<dbReference type="RefSeq" id="WP_200505700.1">
    <property type="nucleotide sequence ID" value="NZ_JAEHFX010000003.1"/>
</dbReference>
<dbReference type="EMBL" id="JAEHFX010000003">
    <property type="protein sequence ID" value="MBK0402953.1"/>
    <property type="molecule type" value="Genomic_DNA"/>
</dbReference>
<evidence type="ECO:0000256" key="4">
    <source>
        <dbReference type="ARBA" id="ARBA00023163"/>
    </source>
</evidence>
<dbReference type="PRINTS" id="PR01590">
    <property type="entry name" value="HTHFIS"/>
</dbReference>